<dbReference type="Gene3D" id="3.20.20.80">
    <property type="entry name" value="Glycosidases"/>
    <property type="match status" value="1"/>
</dbReference>
<sequence>MRPRGNGRATDRGGPRRAPRTALRRRRTGAAAALSIALSAALAVTAQAPAQAQGTLRDLAEARGVEIGAALGADHLSGDPEFARLAGAEFNAATAENAMKWDALQPSRGQFNWGNADSFMASARADGQAVRGHTLVWHSQLPSWVSDGGFSPDQLRTVMGEHIGTVAGRYAGQVAYWDVANEIFLEDGSWRGSVFYDTLGEGFVADALRMADQADPNAKLYLNDYNIEGINPKSDAYYDLARSLLEQGVPLDGIGMQTHLINGQVPHDMRQNMQRFADLGLDVAVTELDVRIQMPADQGELQQQGQDYRAVMENCLAVDRCVGVTVWGIVDQYSWVPDVFPGYGAPLPFNEQYRPKPAYYGLQQALAG</sequence>
<evidence type="ECO:0000256" key="5">
    <source>
        <dbReference type="ARBA" id="ARBA00022801"/>
    </source>
</evidence>
<gene>
    <name evidence="13" type="ORF">O4U47_09890</name>
</gene>
<evidence type="ECO:0000259" key="12">
    <source>
        <dbReference type="PROSITE" id="PS51760"/>
    </source>
</evidence>
<comment type="caution">
    <text evidence="13">The sequence shown here is derived from an EMBL/GenBank/DDBJ whole genome shotgun (WGS) entry which is preliminary data.</text>
</comment>
<evidence type="ECO:0000256" key="1">
    <source>
        <dbReference type="ARBA" id="ARBA00000681"/>
    </source>
</evidence>
<dbReference type="InterPro" id="IPR044846">
    <property type="entry name" value="GH10"/>
</dbReference>
<feature type="active site" description="Nucleophile" evidence="9">
    <location>
        <position position="287"/>
    </location>
</feature>
<feature type="compositionally biased region" description="Basic residues" evidence="11">
    <location>
        <begin position="15"/>
        <end position="26"/>
    </location>
</feature>
<keyword evidence="3" id="KW-0858">Xylan degradation</keyword>
<dbReference type="PANTHER" id="PTHR31490">
    <property type="entry name" value="GLYCOSYL HYDROLASE"/>
    <property type="match status" value="1"/>
</dbReference>
<evidence type="ECO:0000256" key="11">
    <source>
        <dbReference type="SAM" id="MobiDB-lite"/>
    </source>
</evidence>
<evidence type="ECO:0000256" key="2">
    <source>
        <dbReference type="ARBA" id="ARBA00007495"/>
    </source>
</evidence>
<keyword evidence="8 10" id="KW-0624">Polysaccharide degradation</keyword>
<dbReference type="SUPFAM" id="SSF51445">
    <property type="entry name" value="(Trans)glycosidases"/>
    <property type="match status" value="1"/>
</dbReference>
<dbReference type="SMART" id="SM00633">
    <property type="entry name" value="Glyco_10"/>
    <property type="match status" value="1"/>
</dbReference>
<dbReference type="Proteomes" id="UP001165685">
    <property type="component" value="Unassembled WGS sequence"/>
</dbReference>
<dbReference type="PRINTS" id="PR00134">
    <property type="entry name" value="GLHYDRLASE10"/>
</dbReference>
<evidence type="ECO:0000256" key="10">
    <source>
        <dbReference type="RuleBase" id="RU361174"/>
    </source>
</evidence>
<dbReference type="PROSITE" id="PS00591">
    <property type="entry name" value="GH10_1"/>
    <property type="match status" value="1"/>
</dbReference>
<keyword evidence="7 10" id="KW-0326">Glycosidase</keyword>
<evidence type="ECO:0000313" key="13">
    <source>
        <dbReference type="EMBL" id="MDA2804823.1"/>
    </source>
</evidence>
<keyword evidence="5 10" id="KW-0378">Hydrolase</keyword>
<dbReference type="PROSITE" id="PS51760">
    <property type="entry name" value="GH10_2"/>
    <property type="match status" value="1"/>
</dbReference>
<dbReference type="PANTHER" id="PTHR31490:SF88">
    <property type="entry name" value="BETA-XYLANASE"/>
    <property type="match status" value="1"/>
</dbReference>
<dbReference type="RefSeq" id="WP_270677415.1">
    <property type="nucleotide sequence ID" value="NZ_JAQFWP010000014.1"/>
</dbReference>
<evidence type="ECO:0000256" key="9">
    <source>
        <dbReference type="PROSITE-ProRule" id="PRU10061"/>
    </source>
</evidence>
<dbReference type="Pfam" id="PF00331">
    <property type="entry name" value="Glyco_hydro_10"/>
    <property type="match status" value="1"/>
</dbReference>
<dbReference type="InterPro" id="IPR001000">
    <property type="entry name" value="GH10_dom"/>
</dbReference>
<proteinExistence type="inferred from homology"/>
<feature type="region of interest" description="Disordered" evidence="11">
    <location>
        <begin position="1"/>
        <end position="26"/>
    </location>
</feature>
<dbReference type="EC" id="3.2.1.8" evidence="10"/>
<dbReference type="InterPro" id="IPR017853">
    <property type="entry name" value="GH"/>
</dbReference>
<feature type="domain" description="GH10" evidence="12">
    <location>
        <begin position="50"/>
        <end position="365"/>
    </location>
</feature>
<evidence type="ECO:0000256" key="8">
    <source>
        <dbReference type="ARBA" id="ARBA00023326"/>
    </source>
</evidence>
<dbReference type="InterPro" id="IPR031158">
    <property type="entry name" value="GH10_AS"/>
</dbReference>
<accession>A0ABT4TJF9</accession>
<evidence type="ECO:0000313" key="14">
    <source>
        <dbReference type="Proteomes" id="UP001165685"/>
    </source>
</evidence>
<reference evidence="13" key="1">
    <citation type="submission" date="2023-01" db="EMBL/GenBank/DDBJ databases">
        <title>Draft genome sequence of Nocardiopsis sp. LSu2-4 isolated from halophytes.</title>
        <authorList>
            <person name="Duangmal K."/>
            <person name="Chantavorakit T."/>
        </authorList>
    </citation>
    <scope>NUCLEOTIDE SEQUENCE</scope>
    <source>
        <strain evidence="13">LSu2-4</strain>
    </source>
</reference>
<keyword evidence="4" id="KW-0732">Signal</keyword>
<evidence type="ECO:0000256" key="4">
    <source>
        <dbReference type="ARBA" id="ARBA00022729"/>
    </source>
</evidence>
<evidence type="ECO:0000256" key="6">
    <source>
        <dbReference type="ARBA" id="ARBA00023277"/>
    </source>
</evidence>
<dbReference type="EMBL" id="JAQFWP010000014">
    <property type="protein sequence ID" value="MDA2804823.1"/>
    <property type="molecule type" value="Genomic_DNA"/>
</dbReference>
<keyword evidence="14" id="KW-1185">Reference proteome</keyword>
<keyword evidence="6 10" id="KW-0119">Carbohydrate metabolism</keyword>
<protein>
    <recommendedName>
        <fullName evidence="10">Beta-xylanase</fullName>
        <ecNumber evidence="10">3.2.1.8</ecNumber>
    </recommendedName>
</protein>
<comment type="similarity">
    <text evidence="2 10">Belongs to the glycosyl hydrolase 10 (cellulase F) family.</text>
</comment>
<organism evidence="13 14">
    <name type="scientific">Nocardiopsis suaedae</name>
    <dbReference type="NCBI Taxonomy" id="3018444"/>
    <lineage>
        <taxon>Bacteria</taxon>
        <taxon>Bacillati</taxon>
        <taxon>Actinomycetota</taxon>
        <taxon>Actinomycetes</taxon>
        <taxon>Streptosporangiales</taxon>
        <taxon>Nocardiopsidaceae</taxon>
        <taxon>Nocardiopsis</taxon>
    </lineage>
</organism>
<evidence type="ECO:0000256" key="3">
    <source>
        <dbReference type="ARBA" id="ARBA00022651"/>
    </source>
</evidence>
<evidence type="ECO:0000256" key="7">
    <source>
        <dbReference type="ARBA" id="ARBA00023295"/>
    </source>
</evidence>
<name>A0ABT4TJF9_9ACTN</name>
<comment type="catalytic activity">
    <reaction evidence="1 10">
        <text>Endohydrolysis of (1-&gt;4)-beta-D-xylosidic linkages in xylans.</text>
        <dbReference type="EC" id="3.2.1.8"/>
    </reaction>
</comment>